<dbReference type="CDD" id="cd02619">
    <property type="entry name" value="Peptidase_C1"/>
    <property type="match status" value="1"/>
</dbReference>
<gene>
    <name evidence="2" type="ORF">CL6EHI_138460</name>
</gene>
<dbReference type="SMART" id="SM00645">
    <property type="entry name" value="Pept_C1"/>
    <property type="match status" value="1"/>
</dbReference>
<dbReference type="SUPFAM" id="SSF54001">
    <property type="entry name" value="Cysteine proteinases"/>
    <property type="match status" value="1"/>
</dbReference>
<dbReference type="InterPro" id="IPR038765">
    <property type="entry name" value="Papain-like_cys_pep_sf"/>
</dbReference>
<reference evidence="2 3" key="1">
    <citation type="submission" date="2016-05" db="EMBL/GenBank/DDBJ databases">
        <title>First whole genome sequencing of Entamoeba histolytica HM1:IMSS-clone-6.</title>
        <authorList>
            <person name="Mukherjee Avik.K."/>
            <person name="Izumyama S."/>
            <person name="Nakada-Tsukui K."/>
            <person name="Nozaki T."/>
        </authorList>
    </citation>
    <scope>NUCLEOTIDE SEQUENCE [LARGE SCALE GENOMIC DNA]</scope>
    <source>
        <strain evidence="2 3">HM1:IMSS clone 6</strain>
    </source>
</reference>
<dbReference type="VEuPathDB" id="AmoebaDB:EHI7A_013720"/>
<evidence type="ECO:0000259" key="1">
    <source>
        <dbReference type="SMART" id="SM00645"/>
    </source>
</evidence>
<dbReference type="VEuPathDB" id="AmoebaDB:EHI8A_010620"/>
<dbReference type="Gene3D" id="3.90.70.10">
    <property type="entry name" value="Cysteine proteinases"/>
    <property type="match status" value="1"/>
</dbReference>
<dbReference type="EMBL" id="BDEQ01000001">
    <property type="protein sequence ID" value="GAT95886.1"/>
    <property type="molecule type" value="Genomic_DNA"/>
</dbReference>
<dbReference type="InterPro" id="IPR000668">
    <property type="entry name" value="Peptidase_C1A_C"/>
</dbReference>
<keyword evidence="2" id="KW-0645">Protease</keyword>
<sequence length="572" mass="65518">MMQSNILFPRQGKDFLFFILLFVSLVTLVVASLCVYVGIFVHLNTRIEDLEQPTYNTVSQLPVKFIIPWEALTPAKDQGSRSTCWSFVTSGFLESAYNSEAKKNHGHSLTSYVSFSEQVFGIKMIDTCSVPNPSPYCTNGQRSHNASDGLPEWLYYFKDVNNKWAVPENACPYKPTEDQWNICPELNKTLESNPVQFTVNNITTVYSISDVKNLLVNTKLPVTWTHGLYNKVFRTKCSRLSDQTKNADCVNKRIPCEGDYCYEIEISSFDNNGVFDITGKSYISGVHSMLIVGWNDDFRINRNAQHRKINEYSKGGFIVKNSWGFTGHSAGYWMSNHSTVQEDALCPNFGTYQNWIPIDYECFKQSMNATECANGFYRIVQLQRYNDGTILKCSEMAKNMEYATALGFDYCAREENKGKELRFALQSEKNVQVIYTSAPMVKIRYTNAEEGQAKFYLMVWEDGSNTVEEIITDPTTYQELEKLFVPVVSVENTKYCGYYFIPYDVFKFGNSRFLNYGDDTIAFSSFNITFDKTSFLDEKNGGYNYSALEKEVQINKFTPLDFKGPYIMNIPQ</sequence>
<dbReference type="GO" id="GO:0006508">
    <property type="term" value="P:proteolysis"/>
    <property type="evidence" value="ECO:0007669"/>
    <property type="project" value="UniProtKB-KW"/>
</dbReference>
<name>A0A5K1VCL6_ENTHI</name>
<accession>A0A5K1VCL6</accession>
<feature type="domain" description="Peptidase C1A papain C-terminal" evidence="1">
    <location>
        <begin position="61"/>
        <end position="348"/>
    </location>
</feature>
<evidence type="ECO:0000313" key="3">
    <source>
        <dbReference type="Proteomes" id="UP000078387"/>
    </source>
</evidence>
<dbReference type="OMA" id="SMNASEC"/>
<proteinExistence type="predicted"/>
<dbReference type="AlphaFoldDB" id="A0A5K1VCL6"/>
<dbReference type="VEuPathDB" id="AmoebaDB:EHI5A_028740"/>
<dbReference type="Proteomes" id="UP000078387">
    <property type="component" value="Unassembled WGS sequence"/>
</dbReference>
<dbReference type="PANTHER" id="PTHR35899:SF1">
    <property type="entry name" value="PEPTIDASE C1A PAPAIN C-TERMINAL DOMAIN-CONTAINING PROTEIN"/>
    <property type="match status" value="1"/>
</dbReference>
<comment type="caution">
    <text evidence="2">The sequence shown here is derived from an EMBL/GenBank/DDBJ whole genome shotgun (WGS) entry which is preliminary data.</text>
</comment>
<dbReference type="GO" id="GO:0008234">
    <property type="term" value="F:cysteine-type peptidase activity"/>
    <property type="evidence" value="ECO:0007669"/>
    <property type="project" value="InterPro"/>
</dbReference>
<dbReference type="VEuPathDB" id="AmoebaDB:KM1_022740"/>
<dbReference type="VEuPathDB" id="AmoebaDB:EHI_138460"/>
<protein>
    <submittedName>
        <fullName evidence="2">Papain family cysteine protease domain containing protein</fullName>
    </submittedName>
</protein>
<keyword evidence="2" id="KW-0378">Hydrolase</keyword>
<evidence type="ECO:0000313" key="2">
    <source>
        <dbReference type="EMBL" id="GAT95886.1"/>
    </source>
</evidence>
<organism evidence="2 3">
    <name type="scientific">Entamoeba histolytica</name>
    <dbReference type="NCBI Taxonomy" id="5759"/>
    <lineage>
        <taxon>Eukaryota</taxon>
        <taxon>Amoebozoa</taxon>
        <taxon>Evosea</taxon>
        <taxon>Archamoebae</taxon>
        <taxon>Mastigamoebida</taxon>
        <taxon>Entamoebidae</taxon>
        <taxon>Entamoeba</taxon>
    </lineage>
</organism>
<dbReference type="PANTHER" id="PTHR35899">
    <property type="entry name" value="PAPAIN FAMILY CYSTEINE PROTEASE DOMAIN CONTAINING PROTEIN"/>
    <property type="match status" value="1"/>
</dbReference>